<evidence type="ECO:0000259" key="9">
    <source>
        <dbReference type="PROSITE" id="PS50929"/>
    </source>
</evidence>
<protein>
    <submittedName>
        <fullName evidence="10">ABC transporter ATP-binding protein</fullName>
    </submittedName>
</protein>
<dbReference type="RefSeq" id="WP_275565090.1">
    <property type="nucleotide sequence ID" value="NZ_JAMZEG020000002.1"/>
</dbReference>
<evidence type="ECO:0000256" key="6">
    <source>
        <dbReference type="ARBA" id="ARBA00023136"/>
    </source>
</evidence>
<keyword evidence="5 7" id="KW-1133">Transmembrane helix</keyword>
<dbReference type="InterPro" id="IPR036640">
    <property type="entry name" value="ABC1_TM_sf"/>
</dbReference>
<dbReference type="Pfam" id="PF00664">
    <property type="entry name" value="ABC_membrane"/>
    <property type="match status" value="1"/>
</dbReference>
<evidence type="ECO:0000259" key="8">
    <source>
        <dbReference type="PROSITE" id="PS50893"/>
    </source>
</evidence>
<keyword evidence="6 7" id="KW-0472">Membrane</keyword>
<accession>A0ABT5WFN0</accession>
<feature type="transmembrane region" description="Helical" evidence="7">
    <location>
        <begin position="20"/>
        <end position="41"/>
    </location>
</feature>
<dbReference type="Proteomes" id="UP001139522">
    <property type="component" value="Unassembled WGS sequence"/>
</dbReference>
<dbReference type="InterPro" id="IPR003593">
    <property type="entry name" value="AAA+_ATPase"/>
</dbReference>
<evidence type="ECO:0000256" key="5">
    <source>
        <dbReference type="ARBA" id="ARBA00022989"/>
    </source>
</evidence>
<sequence length="586" mass="64415">MLKTLLQLLGEDAPKFRRYVSMAVIYGLLSGLTIISLVPLLRYLLVGDISNTVIWLVVLLTGVLVCWRLRLRVEKAGIEVGIAILQGGRHRLGNHISQLPVGWFNSNNTARLSHVIFQGVMAIAQLPAHVFTPVFSSAMTPLIIVLSLFTINWKMGLIALLSIPLMGAVFIIAARLGQRVDQEFHRNTAETSQRIIEFSQAQSVLRAFNGEGKSTHFLEQAFDSQKKSSKRLILLSVISVILNAWMVQAIFATLMITALLSLNNSIGVIPTDTNNSDTLISIIISLLLVNRFVEPLLDVVGYAEAIRGARNQLKEVQDIFDIEPLPEPENPKFAQDNTLSLNGVGFAYPDNKRHVIRDVNLSITPGSMTALIGRSGSGKSTLLSLITRFSDVTEGSITMGGVDLRQMSHEQLNEKISQVFQTPYLFQSSIADNIRIGKPDASDAEIREVARLSGVTEIIGRLPQGVDTLVGEGGARLSGGERQRISIARALMKDAPILLIDEATAALDTENQAVITQTFARLRGKRTLIVITHQLSTIEMADQIVILERGCIKEKGSHDQLSISGGLYAHFLAQRNKVKRWKLGKL</sequence>
<dbReference type="PROSITE" id="PS50929">
    <property type="entry name" value="ABC_TM1F"/>
    <property type="match status" value="1"/>
</dbReference>
<evidence type="ECO:0000256" key="4">
    <source>
        <dbReference type="ARBA" id="ARBA00022840"/>
    </source>
</evidence>
<feature type="domain" description="ABC transporter" evidence="8">
    <location>
        <begin position="339"/>
        <end position="574"/>
    </location>
</feature>
<dbReference type="Gene3D" id="3.40.50.300">
    <property type="entry name" value="P-loop containing nucleotide triphosphate hydrolases"/>
    <property type="match status" value="1"/>
</dbReference>
<dbReference type="SUPFAM" id="SSF52540">
    <property type="entry name" value="P-loop containing nucleoside triphosphate hydrolases"/>
    <property type="match status" value="1"/>
</dbReference>
<feature type="transmembrane region" description="Helical" evidence="7">
    <location>
        <begin position="232"/>
        <end position="260"/>
    </location>
</feature>
<keyword evidence="4 10" id="KW-0067">ATP-binding</keyword>
<dbReference type="InterPro" id="IPR003439">
    <property type="entry name" value="ABC_transporter-like_ATP-bd"/>
</dbReference>
<dbReference type="Gene3D" id="1.20.1560.10">
    <property type="entry name" value="ABC transporter type 1, transmembrane domain"/>
    <property type="match status" value="1"/>
</dbReference>
<comment type="caution">
    <text evidence="10">The sequence shown here is derived from an EMBL/GenBank/DDBJ whole genome shotgun (WGS) entry which is preliminary data.</text>
</comment>
<dbReference type="GO" id="GO:0005524">
    <property type="term" value="F:ATP binding"/>
    <property type="evidence" value="ECO:0007669"/>
    <property type="project" value="UniProtKB-KW"/>
</dbReference>
<proteinExistence type="predicted"/>
<dbReference type="SMART" id="SM00382">
    <property type="entry name" value="AAA"/>
    <property type="match status" value="1"/>
</dbReference>
<feature type="domain" description="ABC transmembrane type-1" evidence="9">
    <location>
        <begin position="22"/>
        <end position="308"/>
    </location>
</feature>
<organism evidence="10 11">
    <name type="scientific">Marinomonas maritima</name>
    <dbReference type="NCBI Taxonomy" id="2940935"/>
    <lineage>
        <taxon>Bacteria</taxon>
        <taxon>Pseudomonadati</taxon>
        <taxon>Pseudomonadota</taxon>
        <taxon>Gammaproteobacteria</taxon>
        <taxon>Oceanospirillales</taxon>
        <taxon>Oceanospirillaceae</taxon>
        <taxon>Marinomonas</taxon>
    </lineage>
</organism>
<dbReference type="InterPro" id="IPR027417">
    <property type="entry name" value="P-loop_NTPase"/>
</dbReference>
<feature type="transmembrane region" description="Helical" evidence="7">
    <location>
        <begin position="130"/>
        <end position="151"/>
    </location>
</feature>
<dbReference type="PANTHER" id="PTHR24221">
    <property type="entry name" value="ATP-BINDING CASSETTE SUB-FAMILY B"/>
    <property type="match status" value="1"/>
</dbReference>
<dbReference type="InterPro" id="IPR017871">
    <property type="entry name" value="ABC_transporter-like_CS"/>
</dbReference>
<dbReference type="InterPro" id="IPR039421">
    <property type="entry name" value="Type_1_exporter"/>
</dbReference>
<feature type="transmembrane region" description="Helical" evidence="7">
    <location>
        <begin position="53"/>
        <end position="69"/>
    </location>
</feature>
<evidence type="ECO:0000256" key="2">
    <source>
        <dbReference type="ARBA" id="ARBA00022692"/>
    </source>
</evidence>
<dbReference type="PANTHER" id="PTHR24221:SF397">
    <property type="entry name" value="ABC TRANSPORTER, ATP-BINDING TRANSMEMBRANE PROTEIN"/>
    <property type="match status" value="1"/>
</dbReference>
<dbReference type="EMBL" id="JAMZEG020000002">
    <property type="protein sequence ID" value="MDE8603618.1"/>
    <property type="molecule type" value="Genomic_DNA"/>
</dbReference>
<keyword evidence="2 7" id="KW-0812">Transmembrane</keyword>
<keyword evidence="11" id="KW-1185">Reference proteome</keyword>
<keyword evidence="3" id="KW-0547">Nucleotide-binding</keyword>
<comment type="subcellular location">
    <subcellularLocation>
        <location evidence="1">Cell membrane</location>
        <topology evidence="1">Multi-pass membrane protein</topology>
    </subcellularLocation>
</comment>
<dbReference type="InterPro" id="IPR011527">
    <property type="entry name" value="ABC1_TM_dom"/>
</dbReference>
<name>A0ABT5WFN0_9GAMM</name>
<evidence type="ECO:0000256" key="7">
    <source>
        <dbReference type="SAM" id="Phobius"/>
    </source>
</evidence>
<evidence type="ECO:0000313" key="11">
    <source>
        <dbReference type="Proteomes" id="UP001139522"/>
    </source>
</evidence>
<dbReference type="SUPFAM" id="SSF90123">
    <property type="entry name" value="ABC transporter transmembrane region"/>
    <property type="match status" value="1"/>
</dbReference>
<evidence type="ECO:0000313" key="10">
    <source>
        <dbReference type="EMBL" id="MDE8603618.1"/>
    </source>
</evidence>
<feature type="transmembrane region" description="Helical" evidence="7">
    <location>
        <begin position="157"/>
        <end position="176"/>
    </location>
</feature>
<dbReference type="PROSITE" id="PS00211">
    <property type="entry name" value="ABC_TRANSPORTER_1"/>
    <property type="match status" value="1"/>
</dbReference>
<gene>
    <name evidence="10" type="ORF">M3I01_012015</name>
</gene>
<reference evidence="10" key="1">
    <citation type="submission" date="2023-01" db="EMBL/GenBank/DDBJ databases">
        <title>Psychroserpens sp. MSW6 and Marinomonas sp. RSW2, isolated from seawater.</title>
        <authorList>
            <person name="Kristyanto S."/>
            <person name="Jung J."/>
            <person name="Kim J.M."/>
            <person name="Jeon C.O."/>
        </authorList>
    </citation>
    <scope>NUCLEOTIDE SEQUENCE</scope>
    <source>
        <strain evidence="10">RSW2</strain>
    </source>
</reference>
<dbReference type="Pfam" id="PF00005">
    <property type="entry name" value="ABC_tran"/>
    <property type="match status" value="1"/>
</dbReference>
<evidence type="ECO:0000256" key="3">
    <source>
        <dbReference type="ARBA" id="ARBA00022741"/>
    </source>
</evidence>
<dbReference type="PROSITE" id="PS50893">
    <property type="entry name" value="ABC_TRANSPORTER_2"/>
    <property type="match status" value="1"/>
</dbReference>
<evidence type="ECO:0000256" key="1">
    <source>
        <dbReference type="ARBA" id="ARBA00004651"/>
    </source>
</evidence>